<dbReference type="InterPro" id="IPR052070">
    <property type="entry name" value="ESCRT-I_UEV_domain"/>
</dbReference>
<dbReference type="SUPFAM" id="SSF54495">
    <property type="entry name" value="UBC-like"/>
    <property type="match status" value="1"/>
</dbReference>
<dbReference type="Gene3D" id="3.10.110.10">
    <property type="entry name" value="Ubiquitin Conjugating Enzyme"/>
    <property type="match status" value="1"/>
</dbReference>
<dbReference type="PANTHER" id="PTHR23306:SF3">
    <property type="entry name" value="TUMOR SUPPRESSOR PROTEIN 101"/>
    <property type="match status" value="1"/>
</dbReference>
<dbReference type="PANTHER" id="PTHR23306">
    <property type="entry name" value="TUMOR SUSCEPTIBILITY GENE 101 PROTEIN-RELATED"/>
    <property type="match status" value="1"/>
</dbReference>
<dbReference type="InterPro" id="IPR008883">
    <property type="entry name" value="UEV_N"/>
</dbReference>
<protein>
    <submittedName>
        <fullName evidence="2">Suppressor protein stp22 of temperature-sensitive alpha-factor receptor and arginine permease</fullName>
    </submittedName>
</protein>
<gene>
    <name evidence="2" type="primary">STP22_2</name>
    <name evidence="2" type="ORF">Q9L58_001790</name>
</gene>
<sequence>MATPSAGNALTPQVQQWLHRVIQPEYFDTHNTYRNVAATLYQFPTLSPRTEVYTHEDGRPQLLIHLSGTLPVVFRGATYNIPLTIWLPHEYPKKPPMVFVTPAKDMLIRPGNHVDPSGRCYHPYLANWVNYSDVCLTALYV</sequence>
<feature type="domain" description="UEV" evidence="1">
    <location>
        <begin position="13"/>
        <end position="141"/>
    </location>
</feature>
<dbReference type="CDD" id="cd11685">
    <property type="entry name" value="UEV_TSG101-like"/>
    <property type="match status" value="1"/>
</dbReference>
<proteinExistence type="predicted"/>
<evidence type="ECO:0000313" key="2">
    <source>
        <dbReference type="EMBL" id="KAL0639107.1"/>
    </source>
</evidence>
<organism evidence="2 3">
    <name type="scientific">Discina gigas</name>
    <dbReference type="NCBI Taxonomy" id="1032678"/>
    <lineage>
        <taxon>Eukaryota</taxon>
        <taxon>Fungi</taxon>
        <taxon>Dikarya</taxon>
        <taxon>Ascomycota</taxon>
        <taxon>Pezizomycotina</taxon>
        <taxon>Pezizomycetes</taxon>
        <taxon>Pezizales</taxon>
        <taxon>Discinaceae</taxon>
        <taxon>Discina</taxon>
    </lineage>
</organism>
<dbReference type="Pfam" id="PF05743">
    <property type="entry name" value="UEV"/>
    <property type="match status" value="1"/>
</dbReference>
<dbReference type="EMBL" id="JBBBZM010000014">
    <property type="protein sequence ID" value="KAL0639107.1"/>
    <property type="molecule type" value="Genomic_DNA"/>
</dbReference>
<accession>A0ABR3GT65</accession>
<reference evidence="2 3" key="1">
    <citation type="submission" date="2024-02" db="EMBL/GenBank/DDBJ databases">
        <title>Discinaceae phylogenomics.</title>
        <authorList>
            <person name="Dirks A.C."/>
            <person name="James T.Y."/>
        </authorList>
    </citation>
    <scope>NUCLEOTIDE SEQUENCE [LARGE SCALE GENOMIC DNA]</scope>
    <source>
        <strain evidence="2 3">ACD0624</strain>
    </source>
</reference>
<dbReference type="InterPro" id="IPR016135">
    <property type="entry name" value="UBQ-conjugating_enzyme/RWD"/>
</dbReference>
<name>A0ABR3GT65_9PEZI</name>
<dbReference type="PROSITE" id="PS51322">
    <property type="entry name" value="UEV"/>
    <property type="match status" value="1"/>
</dbReference>
<evidence type="ECO:0000313" key="3">
    <source>
        <dbReference type="Proteomes" id="UP001447188"/>
    </source>
</evidence>
<comment type="caution">
    <text evidence="2">The sequence shown here is derived from an EMBL/GenBank/DDBJ whole genome shotgun (WGS) entry which is preliminary data.</text>
</comment>
<dbReference type="Proteomes" id="UP001447188">
    <property type="component" value="Unassembled WGS sequence"/>
</dbReference>
<keyword evidence="3" id="KW-1185">Reference proteome</keyword>
<evidence type="ECO:0000259" key="1">
    <source>
        <dbReference type="PROSITE" id="PS51322"/>
    </source>
</evidence>
<keyword evidence="2" id="KW-0675">Receptor</keyword>